<sequence length="467" mass="50176">MDTHRNTSNDSAGPFAAGRPILIRQAHIVSMDDSIGDLTGDVLVKDGKIVEVAPSIEAGQATVIDGRHKVLIPGFVNTHIHLWQTVMKGCAGDWTFNDYLQHALGSAGKQFTAQDVYLSTFLGALEQMEAGVTTVFDWAHILNTPEHTDRAIDGLQDSGIRAVFGHGTPGDDVGKWYYQSTTPHLDDVVRIRKSRLSSDDDLVTLGLSMRGPDFATAEVTRADIELARSLGIMSSMHVAVGMYGDYTANVRALGKAGLLGPDINLTHGNRLADDEIAMAVDAGVSISVTPEVEMQMGHGLPITGRVLGAGGNIVLGTDVVSSVSADMFSQMRFAVQLERGLANSRLHEEGRMPERFTLNARDVLRSATIHGARALGLANRTGSVTPGKEADLTLLGWDQAHVQPRVDPVQAVVFHGSVTNVHTVMVRGQVQKFEYQSLNRPEQTLRDAEAAGARILEALALPKSAVI</sequence>
<accession>A0A6S7BBL5</accession>
<dbReference type="Proteomes" id="UP000494115">
    <property type="component" value="Unassembled WGS sequence"/>
</dbReference>
<evidence type="ECO:0000256" key="1">
    <source>
        <dbReference type="ARBA" id="ARBA00006745"/>
    </source>
</evidence>
<dbReference type="InterPro" id="IPR006680">
    <property type="entry name" value="Amidohydro-rel"/>
</dbReference>
<dbReference type="SUPFAM" id="SSF51556">
    <property type="entry name" value="Metallo-dependent hydrolases"/>
    <property type="match status" value="1"/>
</dbReference>
<dbReference type="EC" id="3.5.4.32" evidence="4"/>
<comment type="similarity">
    <text evidence="1">Belongs to the metallo-dependent hydrolases superfamily. ATZ/TRZ family.</text>
</comment>
<dbReference type="EMBL" id="CADIKM010000018">
    <property type="protein sequence ID" value="CAB3793911.1"/>
    <property type="molecule type" value="Genomic_DNA"/>
</dbReference>
<reference evidence="4 5" key="1">
    <citation type="submission" date="2020-04" db="EMBL/GenBank/DDBJ databases">
        <authorList>
            <person name="De Canck E."/>
        </authorList>
    </citation>
    <scope>NUCLEOTIDE SEQUENCE [LARGE SCALE GENOMIC DNA]</scope>
    <source>
        <strain evidence="4 5">LMG 28138</strain>
    </source>
</reference>
<dbReference type="PANTHER" id="PTHR43794">
    <property type="entry name" value="AMINOHYDROLASE SSNA-RELATED"/>
    <property type="match status" value="1"/>
</dbReference>
<name>A0A6S7BBL5_9BURK</name>
<keyword evidence="2 4" id="KW-0378">Hydrolase</keyword>
<organism evidence="4 5">
    <name type="scientific">Pararobbsia alpina</name>
    <dbReference type="NCBI Taxonomy" id="621374"/>
    <lineage>
        <taxon>Bacteria</taxon>
        <taxon>Pseudomonadati</taxon>
        <taxon>Pseudomonadota</taxon>
        <taxon>Betaproteobacteria</taxon>
        <taxon>Burkholderiales</taxon>
        <taxon>Burkholderiaceae</taxon>
        <taxon>Pararobbsia</taxon>
    </lineage>
</organism>
<dbReference type="InterPro" id="IPR050287">
    <property type="entry name" value="MTA/SAH_deaminase"/>
</dbReference>
<dbReference type="SUPFAM" id="SSF51338">
    <property type="entry name" value="Composite domain of metallo-dependent hydrolases"/>
    <property type="match status" value="1"/>
</dbReference>
<dbReference type="RefSeq" id="WP_175106118.1">
    <property type="nucleotide sequence ID" value="NZ_CADIKM010000018.1"/>
</dbReference>
<evidence type="ECO:0000259" key="3">
    <source>
        <dbReference type="Pfam" id="PF01979"/>
    </source>
</evidence>
<dbReference type="InterPro" id="IPR011059">
    <property type="entry name" value="Metal-dep_hydrolase_composite"/>
</dbReference>
<gene>
    <name evidence="4" type="ORF">LMG28138_03603</name>
</gene>
<dbReference type="NCBIfam" id="NF006056">
    <property type="entry name" value="PRK08204.1"/>
    <property type="match status" value="1"/>
</dbReference>
<dbReference type="InterPro" id="IPR032466">
    <property type="entry name" value="Metal_Hydrolase"/>
</dbReference>
<keyword evidence="5" id="KW-1185">Reference proteome</keyword>
<dbReference type="Pfam" id="PF01979">
    <property type="entry name" value="Amidohydro_1"/>
    <property type="match status" value="1"/>
</dbReference>
<dbReference type="PANTHER" id="PTHR43794:SF11">
    <property type="entry name" value="AMIDOHYDROLASE-RELATED DOMAIN-CONTAINING PROTEIN"/>
    <property type="match status" value="1"/>
</dbReference>
<feature type="domain" description="Amidohydrolase-related" evidence="3">
    <location>
        <begin position="70"/>
        <end position="430"/>
    </location>
</feature>
<dbReference type="GO" id="GO:0102127">
    <property type="term" value="F:8-oxoguanine deaminase activity"/>
    <property type="evidence" value="ECO:0007669"/>
    <property type="project" value="UniProtKB-EC"/>
</dbReference>
<proteinExistence type="inferred from homology"/>
<dbReference type="Gene3D" id="2.30.40.10">
    <property type="entry name" value="Urease, subunit C, domain 1"/>
    <property type="match status" value="1"/>
</dbReference>
<dbReference type="Gene3D" id="3.20.20.140">
    <property type="entry name" value="Metal-dependent hydrolases"/>
    <property type="match status" value="1"/>
</dbReference>
<evidence type="ECO:0000313" key="4">
    <source>
        <dbReference type="EMBL" id="CAB3793911.1"/>
    </source>
</evidence>
<evidence type="ECO:0000313" key="5">
    <source>
        <dbReference type="Proteomes" id="UP000494115"/>
    </source>
</evidence>
<evidence type="ECO:0000256" key="2">
    <source>
        <dbReference type="ARBA" id="ARBA00022801"/>
    </source>
</evidence>
<dbReference type="AlphaFoldDB" id="A0A6S7BBL5"/>
<protein>
    <submittedName>
        <fullName evidence="4">8-oxoguanine deaminase</fullName>
        <ecNumber evidence="4">3.5.4.32</ecNumber>
    </submittedName>
</protein>